<sequence length="1106" mass="121434">MSDPRFVLLSDLHAHPWSAFAQHTGLQNTRLRRSLNILGASLQRARDEDIPWVFAGDLVHTAGYALNTVLSGVTQVLHDYKDVRKIVVWGNHDARGIGGLITIDQTVFAALAHAVPMTVLDPTVIPKVEAGGLTFAGAGYQPHTKSLIFPPPADVGIYHQTVRGSTTATNFELEGDLDPQELLARHRLSIVGHVHHLQEIDAPLGQGILIPGSPEHHNFGDTGDHGWWVITLPEEDHSDDCAMGLGGGCDCGAAIDPDLEFVSGGSPQFLTVDTPADIGKNDGHFYRIRSMPKGAVLPDGVIAVAPTPTTVKHRDLLRGVTEVDQILQVWLSTQAPPKGADNAVYLTAGRELLVMQDPTQLRDVRLTQLRLYNFCCFERENITIHQGVRLIQGRGRDFTSNGAGKSSLIGEPLYWLLFGRTTKDLAAEDVIRWGTKTCEVSADFTDGEDLLHVWRRRGPDGHTLEVTSAGVAWEATSVTEMTTLLGHYLGITPEIFQNLAYFSQEKLLLFSSATDGQRKDVLSDLIGLNGYQDASSAAQAEVSKQDMERVRWDTRAEMLVKQQDEAERETEAHQRASDAWEQTLAQWIKHSEVQLEDLLATNILVSEHEAARHIHIGASAAALVDHYTTRQATERDAITERVRTALLAEHQQKLEALVSKLHTQSISAGAGFPSLTSAQQAVTKLPQHQQRLTGLEEQHTQDNQDRTDLRVAQSTLESTLGHWRPTTLNLSGQLAEAEAALLAGVCPTCQQPVTDAHREQCLAPLRKQLDEAKAQCAAHEAELDGVSARHQVAEETFAKSATALQERRTLLARLHRTAELVQEVAITSAEITHTTDATIPKSLLAERVDYQQELELRAFQQKQLARVDLVRQAIEERHAARAVAIDEAQATLNRYHAEQNPHTALMQATRQAAGTAAQEIALAAVALEEIEVTIAMYEYWRVGFSKQGLQSLLVEEVATRFNASRADIFPLLTQGIYDVQFSTLSTTRGGELREKTKFVVYAHGKPVPYNSLSGGQRRRVDIGIMLVLTQSVAQWMGVRGVLGLLILDEVFSFLDASGAEGLVAALGQVVEQIPTIFVITHDTHLQAMVPEIIQVEQGADGISHIV</sequence>
<feature type="coiled-coil region" evidence="1">
    <location>
        <begin position="762"/>
        <end position="789"/>
    </location>
</feature>
<dbReference type="EMBL" id="LAZR01000437">
    <property type="protein sequence ID" value="KKN68896.1"/>
    <property type="molecule type" value="Genomic_DNA"/>
</dbReference>
<protein>
    <submittedName>
        <fullName evidence="2">Uncharacterized protein</fullName>
    </submittedName>
</protein>
<organism evidence="2">
    <name type="scientific">marine sediment metagenome</name>
    <dbReference type="NCBI Taxonomy" id="412755"/>
    <lineage>
        <taxon>unclassified sequences</taxon>
        <taxon>metagenomes</taxon>
        <taxon>ecological metagenomes</taxon>
    </lineage>
</organism>
<dbReference type="SUPFAM" id="SSF52540">
    <property type="entry name" value="P-loop containing nucleoside triphosphate hydrolases"/>
    <property type="match status" value="1"/>
</dbReference>
<comment type="caution">
    <text evidence="2">The sequence shown here is derived from an EMBL/GenBank/DDBJ whole genome shotgun (WGS) entry which is preliminary data.</text>
</comment>
<keyword evidence="1" id="KW-0175">Coiled coil</keyword>
<dbReference type="PANTHER" id="PTHR32114">
    <property type="entry name" value="ABC TRANSPORTER ABCH.3"/>
    <property type="match status" value="1"/>
</dbReference>
<dbReference type="SUPFAM" id="SSF56300">
    <property type="entry name" value="Metallo-dependent phosphatases"/>
    <property type="match status" value="1"/>
</dbReference>
<dbReference type="Gene3D" id="3.60.21.10">
    <property type="match status" value="1"/>
</dbReference>
<proteinExistence type="predicted"/>
<dbReference type="InterPro" id="IPR027417">
    <property type="entry name" value="P-loop_NTPase"/>
</dbReference>
<dbReference type="GO" id="GO:0016887">
    <property type="term" value="F:ATP hydrolysis activity"/>
    <property type="evidence" value="ECO:0007669"/>
    <property type="project" value="InterPro"/>
</dbReference>
<dbReference type="GO" id="GO:0006302">
    <property type="term" value="P:double-strand break repair"/>
    <property type="evidence" value="ECO:0007669"/>
    <property type="project" value="InterPro"/>
</dbReference>
<gene>
    <name evidence="2" type="ORF">LCGC14_0446820</name>
</gene>
<evidence type="ECO:0000256" key="1">
    <source>
        <dbReference type="SAM" id="Coils"/>
    </source>
</evidence>
<dbReference type="Gene3D" id="3.40.50.300">
    <property type="entry name" value="P-loop containing nucleotide triphosphate hydrolases"/>
    <property type="match status" value="2"/>
</dbReference>
<dbReference type="InterPro" id="IPR029052">
    <property type="entry name" value="Metallo-depent_PP-like"/>
</dbReference>
<evidence type="ECO:0000313" key="2">
    <source>
        <dbReference type="EMBL" id="KKN68896.1"/>
    </source>
</evidence>
<dbReference type="SUPFAM" id="SSF75712">
    <property type="entry name" value="Rad50 coiled-coil Zn hook"/>
    <property type="match status" value="1"/>
</dbReference>
<dbReference type="PANTHER" id="PTHR32114:SF2">
    <property type="entry name" value="ABC TRANSPORTER ABCH.3"/>
    <property type="match status" value="1"/>
</dbReference>
<name>A0A0F9V5V0_9ZZZZ</name>
<dbReference type="AlphaFoldDB" id="A0A0F9V5V0"/>
<accession>A0A0F9V5V0</accession>
<reference evidence="2" key="1">
    <citation type="journal article" date="2015" name="Nature">
        <title>Complex archaea that bridge the gap between prokaryotes and eukaryotes.</title>
        <authorList>
            <person name="Spang A."/>
            <person name="Saw J.H."/>
            <person name="Jorgensen S.L."/>
            <person name="Zaremba-Niedzwiedzka K."/>
            <person name="Martijn J."/>
            <person name="Lind A.E."/>
            <person name="van Eijk R."/>
            <person name="Schleper C."/>
            <person name="Guy L."/>
            <person name="Ettema T.J."/>
        </authorList>
    </citation>
    <scope>NUCLEOTIDE SEQUENCE</scope>
</reference>